<dbReference type="CDD" id="cd05379">
    <property type="entry name" value="CAP_bacterial"/>
    <property type="match status" value="1"/>
</dbReference>
<protein>
    <recommendedName>
        <fullName evidence="3">SCP domain-containing protein</fullName>
    </recommendedName>
</protein>
<dbReference type="AlphaFoldDB" id="A0A1X1TVE1"/>
<comment type="caution">
    <text evidence="1">The sequence shown here is derived from an EMBL/GenBank/DDBJ whole genome shotgun (WGS) entry which is preliminary data.</text>
</comment>
<dbReference type="PANTHER" id="PTHR31157:SF1">
    <property type="entry name" value="SCP DOMAIN-CONTAINING PROTEIN"/>
    <property type="match status" value="1"/>
</dbReference>
<dbReference type="InterPro" id="IPR035940">
    <property type="entry name" value="CAP_sf"/>
</dbReference>
<dbReference type="OrthoDB" id="4625906at2"/>
<keyword evidence="2" id="KW-1185">Reference proteome</keyword>
<dbReference type="Proteomes" id="UP000193010">
    <property type="component" value="Unassembled WGS sequence"/>
</dbReference>
<evidence type="ECO:0008006" key="3">
    <source>
        <dbReference type="Google" id="ProtNLM"/>
    </source>
</evidence>
<name>A0A1X1TVE1_MYCFL</name>
<reference evidence="1 2" key="1">
    <citation type="submission" date="2016-01" db="EMBL/GenBank/DDBJ databases">
        <title>The new phylogeny of the genus Mycobacterium.</title>
        <authorList>
            <person name="Tarcisio F."/>
            <person name="Conor M."/>
            <person name="Antonella G."/>
            <person name="Elisabetta G."/>
            <person name="Giulia F.S."/>
            <person name="Sara T."/>
            <person name="Anna F."/>
            <person name="Clotilde B."/>
            <person name="Roberto B."/>
            <person name="Veronica D.S."/>
            <person name="Fabio R."/>
            <person name="Monica P."/>
            <person name="Olivier J."/>
            <person name="Enrico T."/>
            <person name="Nicola S."/>
        </authorList>
    </citation>
    <scope>NUCLEOTIDE SEQUENCE [LARGE SCALE GENOMIC DNA]</scope>
    <source>
        <strain evidence="1 2">DSM 44852</strain>
    </source>
</reference>
<dbReference type="Gene3D" id="3.40.33.10">
    <property type="entry name" value="CAP"/>
    <property type="match status" value="1"/>
</dbReference>
<dbReference type="STRING" id="292462.AWC05_05715"/>
<evidence type="ECO:0000313" key="2">
    <source>
        <dbReference type="Proteomes" id="UP000193010"/>
    </source>
</evidence>
<gene>
    <name evidence="1" type="ORF">AWC05_05715</name>
</gene>
<dbReference type="EMBL" id="LQOV01000034">
    <property type="protein sequence ID" value="ORV48532.1"/>
    <property type="molecule type" value="Genomic_DNA"/>
</dbReference>
<organism evidence="1 2">
    <name type="scientific">Mycobacterium florentinum</name>
    <dbReference type="NCBI Taxonomy" id="292462"/>
    <lineage>
        <taxon>Bacteria</taxon>
        <taxon>Bacillati</taxon>
        <taxon>Actinomycetota</taxon>
        <taxon>Actinomycetes</taxon>
        <taxon>Mycobacteriales</taxon>
        <taxon>Mycobacteriaceae</taxon>
        <taxon>Mycobacterium</taxon>
        <taxon>Mycobacterium simiae complex</taxon>
    </lineage>
</organism>
<accession>A0A1X1TVE1</accession>
<dbReference type="PANTHER" id="PTHR31157">
    <property type="entry name" value="SCP DOMAIN-CONTAINING PROTEIN"/>
    <property type="match status" value="1"/>
</dbReference>
<evidence type="ECO:0000313" key="1">
    <source>
        <dbReference type="EMBL" id="ORV48532.1"/>
    </source>
</evidence>
<proteinExistence type="predicted"/>
<sequence length="151" mass="15919">MIGLVAVQGSCAVAAADNKRLNNSVVVNVHTVQQQAGCNSKITISPQLQLAAQWHAGDVLNNRVLDGNTGSDGSSPQDRATAAGYRGKVSETVAITRAMAINNLDIITQWYYDPVSYGVMADCANTQIGVWSENSLDRSVAVAVYGQPAPN</sequence>